<dbReference type="AlphaFoldDB" id="A0ABD0LEJ6"/>
<dbReference type="Proteomes" id="UP001519460">
    <property type="component" value="Unassembled WGS sequence"/>
</dbReference>
<feature type="non-terminal residue" evidence="3">
    <location>
        <position position="161"/>
    </location>
</feature>
<dbReference type="EMBL" id="JACVVK020000055">
    <property type="protein sequence ID" value="KAK7497828.1"/>
    <property type="molecule type" value="Genomic_DNA"/>
</dbReference>
<sequence length="161" mass="18205">NVKSSRTFHNVGPSINCKRKACPPLSWKTSRSLLAGTTAMKERKLTNSPTTSDARKEKKMEAEWKKRLRENLTYLVENLDPIDVMDDMFSSGVFTANEKDSIIGEGSTVRTERVRRFLDCLQLKDEKAYPAFLLALKKTGQNHIATMLESMPTRGPELPNT</sequence>
<dbReference type="InterPro" id="IPR011029">
    <property type="entry name" value="DEATH-like_dom_sf"/>
</dbReference>
<keyword evidence="4" id="KW-1185">Reference proteome</keyword>
<evidence type="ECO:0000256" key="1">
    <source>
        <dbReference type="SAM" id="MobiDB-lite"/>
    </source>
</evidence>
<gene>
    <name evidence="3" type="ORF">BaRGS_00010962</name>
</gene>
<dbReference type="SMART" id="SM00114">
    <property type="entry name" value="CARD"/>
    <property type="match status" value="1"/>
</dbReference>
<comment type="caution">
    <text evidence="3">The sequence shown here is derived from an EMBL/GenBank/DDBJ whole genome shotgun (WGS) entry which is preliminary data.</text>
</comment>
<dbReference type="InterPro" id="IPR037939">
    <property type="entry name" value="CRADD"/>
</dbReference>
<dbReference type="PANTHER" id="PTHR15034">
    <property type="entry name" value="DEATH DOMAIN-CONTAINING PROTEIN CRADD"/>
    <property type="match status" value="1"/>
</dbReference>
<evidence type="ECO:0000313" key="3">
    <source>
        <dbReference type="EMBL" id="KAK7497828.1"/>
    </source>
</evidence>
<proteinExistence type="predicted"/>
<reference evidence="3 4" key="1">
    <citation type="journal article" date="2023" name="Sci. Data">
        <title>Genome assembly of the Korean intertidal mud-creeper Batillaria attramentaria.</title>
        <authorList>
            <person name="Patra A.K."/>
            <person name="Ho P.T."/>
            <person name="Jun S."/>
            <person name="Lee S.J."/>
            <person name="Kim Y."/>
            <person name="Won Y.J."/>
        </authorList>
    </citation>
    <scope>NUCLEOTIDE SEQUENCE [LARGE SCALE GENOMIC DNA]</scope>
    <source>
        <strain evidence="3">Wonlab-2016</strain>
    </source>
</reference>
<name>A0ABD0LEJ6_9CAEN</name>
<organism evidence="3 4">
    <name type="scientific">Batillaria attramentaria</name>
    <dbReference type="NCBI Taxonomy" id="370345"/>
    <lineage>
        <taxon>Eukaryota</taxon>
        <taxon>Metazoa</taxon>
        <taxon>Spiralia</taxon>
        <taxon>Lophotrochozoa</taxon>
        <taxon>Mollusca</taxon>
        <taxon>Gastropoda</taxon>
        <taxon>Caenogastropoda</taxon>
        <taxon>Sorbeoconcha</taxon>
        <taxon>Cerithioidea</taxon>
        <taxon>Batillariidae</taxon>
        <taxon>Batillaria</taxon>
    </lineage>
</organism>
<evidence type="ECO:0000259" key="2">
    <source>
        <dbReference type="PROSITE" id="PS50209"/>
    </source>
</evidence>
<feature type="domain" description="CARD" evidence="2">
    <location>
        <begin position="60"/>
        <end position="151"/>
    </location>
</feature>
<dbReference type="CDD" id="cd01671">
    <property type="entry name" value="CARD"/>
    <property type="match status" value="1"/>
</dbReference>
<dbReference type="InterPro" id="IPR001315">
    <property type="entry name" value="CARD"/>
</dbReference>
<dbReference type="PROSITE" id="PS50209">
    <property type="entry name" value="CARD"/>
    <property type="match status" value="1"/>
</dbReference>
<accession>A0ABD0LEJ6</accession>
<dbReference type="PANTHER" id="PTHR15034:SF5">
    <property type="entry name" value="DEATH DOMAIN-CONTAINING PROTEIN CRADD"/>
    <property type="match status" value="1"/>
</dbReference>
<feature type="non-terminal residue" evidence="3">
    <location>
        <position position="1"/>
    </location>
</feature>
<protein>
    <recommendedName>
        <fullName evidence="2">CARD domain-containing protein</fullName>
    </recommendedName>
</protein>
<evidence type="ECO:0000313" key="4">
    <source>
        <dbReference type="Proteomes" id="UP001519460"/>
    </source>
</evidence>
<dbReference type="Pfam" id="PF00619">
    <property type="entry name" value="CARD"/>
    <property type="match status" value="1"/>
</dbReference>
<feature type="region of interest" description="Disordered" evidence="1">
    <location>
        <begin position="38"/>
        <end position="58"/>
    </location>
</feature>
<dbReference type="Gene3D" id="1.10.533.10">
    <property type="entry name" value="Death Domain, Fas"/>
    <property type="match status" value="1"/>
</dbReference>
<dbReference type="SUPFAM" id="SSF47986">
    <property type="entry name" value="DEATH domain"/>
    <property type="match status" value="1"/>
</dbReference>